<dbReference type="PANTHER" id="PTHR10484">
    <property type="entry name" value="HISTONE H4"/>
    <property type="match status" value="1"/>
</dbReference>
<dbReference type="RefSeq" id="XP_022387188.1">
    <property type="nucleotide sequence ID" value="XM_022534957.1"/>
</dbReference>
<evidence type="ECO:0000256" key="5">
    <source>
        <dbReference type="ARBA" id="ARBA00023125"/>
    </source>
</evidence>
<dbReference type="GeneID" id="34451218"/>
<keyword evidence="7" id="KW-0544">Nucleosome core</keyword>
<reference evidence="8 9" key="1">
    <citation type="journal article" date="2016" name="Genome Biol. Evol.">
        <title>Draft genome sequence of an aflatoxigenic Aspergillus species, A. bombycis.</title>
        <authorList>
            <person name="Moore G.G."/>
            <person name="Mack B.M."/>
            <person name="Beltz S.B."/>
            <person name="Gilbert M.K."/>
        </authorList>
    </citation>
    <scope>NUCLEOTIDE SEQUENCE [LARGE SCALE GENOMIC DNA]</scope>
    <source>
        <strain evidence="9">NRRL 26010</strain>
    </source>
</reference>
<dbReference type="GO" id="GO:0000786">
    <property type="term" value="C:nucleosome"/>
    <property type="evidence" value="ECO:0007669"/>
    <property type="project" value="UniProtKB-KW"/>
</dbReference>
<comment type="similarity">
    <text evidence="3">Belongs to the histone H4 family.</text>
</comment>
<evidence type="ECO:0008006" key="10">
    <source>
        <dbReference type="Google" id="ProtNLM"/>
    </source>
</evidence>
<accession>A0A1F7ZVJ0</accession>
<dbReference type="Gene3D" id="1.10.20.10">
    <property type="entry name" value="Histone, subunit A"/>
    <property type="match status" value="1"/>
</dbReference>
<organism evidence="8 9">
    <name type="scientific">Aspergillus bombycis</name>
    <dbReference type="NCBI Taxonomy" id="109264"/>
    <lineage>
        <taxon>Eukaryota</taxon>
        <taxon>Fungi</taxon>
        <taxon>Dikarya</taxon>
        <taxon>Ascomycota</taxon>
        <taxon>Pezizomycotina</taxon>
        <taxon>Eurotiomycetes</taxon>
        <taxon>Eurotiomycetidae</taxon>
        <taxon>Eurotiales</taxon>
        <taxon>Aspergillaceae</taxon>
        <taxon>Aspergillus</taxon>
    </lineage>
</organism>
<dbReference type="SUPFAM" id="SSF47113">
    <property type="entry name" value="Histone-fold"/>
    <property type="match status" value="1"/>
</dbReference>
<evidence type="ECO:0000256" key="2">
    <source>
        <dbReference type="ARBA" id="ARBA00004286"/>
    </source>
</evidence>
<comment type="subcellular location">
    <subcellularLocation>
        <location evidence="2">Chromosome</location>
    </subcellularLocation>
    <subcellularLocation>
        <location evidence="1">Nucleus</location>
    </subcellularLocation>
</comment>
<evidence type="ECO:0000256" key="1">
    <source>
        <dbReference type="ARBA" id="ARBA00004123"/>
    </source>
</evidence>
<gene>
    <name evidence="8" type="ORF">ABOM_007828</name>
</gene>
<dbReference type="OrthoDB" id="4341621at2759"/>
<dbReference type="GO" id="GO:0046982">
    <property type="term" value="F:protein heterodimerization activity"/>
    <property type="evidence" value="ECO:0007669"/>
    <property type="project" value="InterPro"/>
</dbReference>
<name>A0A1F7ZVJ0_9EURO</name>
<keyword evidence="9" id="KW-1185">Reference proteome</keyword>
<keyword evidence="5" id="KW-0238">DNA-binding</keyword>
<dbReference type="Proteomes" id="UP000179179">
    <property type="component" value="Unassembled WGS sequence"/>
</dbReference>
<dbReference type="AlphaFoldDB" id="A0A1F7ZVJ0"/>
<evidence type="ECO:0000256" key="4">
    <source>
        <dbReference type="ARBA" id="ARBA00022454"/>
    </source>
</evidence>
<dbReference type="InterPro" id="IPR009072">
    <property type="entry name" value="Histone-fold"/>
</dbReference>
<keyword evidence="4" id="KW-0158">Chromosome</keyword>
<dbReference type="STRING" id="109264.A0A1F7ZVJ0"/>
<dbReference type="GO" id="GO:0003677">
    <property type="term" value="F:DNA binding"/>
    <property type="evidence" value="ECO:0007669"/>
    <property type="project" value="UniProtKB-KW"/>
</dbReference>
<protein>
    <recommendedName>
        <fullName evidence="10">Histone H4</fullName>
    </recommendedName>
</protein>
<keyword evidence="6" id="KW-0539">Nucleus</keyword>
<evidence type="ECO:0000256" key="3">
    <source>
        <dbReference type="ARBA" id="ARBA00006564"/>
    </source>
</evidence>
<evidence type="ECO:0000313" key="8">
    <source>
        <dbReference type="EMBL" id="OGM43471.1"/>
    </source>
</evidence>
<dbReference type="EMBL" id="LYCR01000070">
    <property type="protein sequence ID" value="OGM43471.1"/>
    <property type="molecule type" value="Genomic_DNA"/>
</dbReference>
<dbReference type="PRINTS" id="PR00623">
    <property type="entry name" value="HISTONEH4"/>
</dbReference>
<comment type="caution">
    <text evidence="8">The sequence shown here is derived from an EMBL/GenBank/DDBJ whole genome shotgun (WGS) entry which is preliminary data.</text>
</comment>
<dbReference type="InterPro" id="IPR001951">
    <property type="entry name" value="Histone_H4"/>
</dbReference>
<sequence>MDSTRALRNLVLEQSRRRRKLRDNILGITKPAIRRLARRGGIVRMKSDIYDEARRAIRDRLTEVVTTRDVIYALNRVSLSSFLAL</sequence>
<dbReference type="GO" id="GO:0030527">
    <property type="term" value="F:structural constituent of chromatin"/>
    <property type="evidence" value="ECO:0007669"/>
    <property type="project" value="InterPro"/>
</dbReference>
<proteinExistence type="inferred from homology"/>
<evidence type="ECO:0000256" key="7">
    <source>
        <dbReference type="ARBA" id="ARBA00023269"/>
    </source>
</evidence>
<dbReference type="GO" id="GO:0005634">
    <property type="term" value="C:nucleus"/>
    <property type="evidence" value="ECO:0007669"/>
    <property type="project" value="UniProtKB-SubCell"/>
</dbReference>
<evidence type="ECO:0000313" key="9">
    <source>
        <dbReference type="Proteomes" id="UP000179179"/>
    </source>
</evidence>
<evidence type="ECO:0000256" key="6">
    <source>
        <dbReference type="ARBA" id="ARBA00023242"/>
    </source>
</evidence>